<dbReference type="Proteomes" id="UP000324748">
    <property type="component" value="Unassembled WGS sequence"/>
</dbReference>
<dbReference type="Proteomes" id="UP000325313">
    <property type="component" value="Unassembled WGS sequence"/>
</dbReference>
<evidence type="ECO:0000313" key="3">
    <source>
        <dbReference type="EMBL" id="KAA1104010.1"/>
    </source>
</evidence>
<evidence type="ECO:0000313" key="1">
    <source>
        <dbReference type="EMBL" id="KAA1077162.1"/>
    </source>
</evidence>
<evidence type="ECO:0000313" key="2">
    <source>
        <dbReference type="EMBL" id="KAA1081489.1"/>
    </source>
</evidence>
<gene>
    <name evidence="3" type="ORF">PGT21_007306</name>
    <name evidence="2" type="ORF">PGTUg99_005437</name>
    <name evidence="1" type="ORF">PGTUg99_007451</name>
</gene>
<reference evidence="4 5" key="1">
    <citation type="submission" date="2019-05" db="EMBL/GenBank/DDBJ databases">
        <title>Emergence of the Ug99 lineage of the wheat stem rust pathogen through somatic hybridization.</title>
        <authorList>
            <person name="Li F."/>
            <person name="Upadhyaya N.M."/>
            <person name="Sperschneider J."/>
            <person name="Matny O."/>
            <person name="Nguyen-Phuc H."/>
            <person name="Mago R."/>
            <person name="Raley C."/>
            <person name="Miller M.E."/>
            <person name="Silverstein K.A.T."/>
            <person name="Henningsen E."/>
            <person name="Hirsch C.D."/>
            <person name="Visser B."/>
            <person name="Pretorius Z.A."/>
            <person name="Steffenson B.J."/>
            <person name="Schwessinger B."/>
            <person name="Dodds P.N."/>
            <person name="Figueroa M."/>
        </authorList>
    </citation>
    <scope>NUCLEOTIDE SEQUENCE [LARGE SCALE GENOMIC DNA]</scope>
    <source>
        <strain evidence="3">21-0</strain>
        <strain evidence="2 5">Ug99</strain>
    </source>
</reference>
<keyword evidence="4" id="KW-1185">Reference proteome</keyword>
<accession>A0A5B0N083</accession>
<comment type="caution">
    <text evidence="2">The sequence shown here is derived from an EMBL/GenBank/DDBJ whole genome shotgun (WGS) entry which is preliminary data.</text>
</comment>
<proteinExistence type="predicted"/>
<dbReference type="EMBL" id="VDEP01000454">
    <property type="protein sequence ID" value="KAA1077162.1"/>
    <property type="molecule type" value="Genomic_DNA"/>
</dbReference>
<protein>
    <submittedName>
        <fullName evidence="2">Uncharacterized protein</fullName>
    </submittedName>
</protein>
<sequence>MTLNSLAALESEVLAKMSFLPDIFPSSAHMDNGRRATTAIICRVKVRDRPALGTWLYLSIQTGPGSIRLEACRPTRFDSRQADFTGTYIKGC</sequence>
<evidence type="ECO:0000313" key="5">
    <source>
        <dbReference type="Proteomes" id="UP000325313"/>
    </source>
</evidence>
<dbReference type="EMBL" id="VDEP01000441">
    <property type="protein sequence ID" value="KAA1081489.1"/>
    <property type="molecule type" value="Genomic_DNA"/>
</dbReference>
<dbReference type="AlphaFoldDB" id="A0A5B0N083"/>
<organism evidence="2 5">
    <name type="scientific">Puccinia graminis f. sp. tritici</name>
    <dbReference type="NCBI Taxonomy" id="56615"/>
    <lineage>
        <taxon>Eukaryota</taxon>
        <taxon>Fungi</taxon>
        <taxon>Dikarya</taxon>
        <taxon>Basidiomycota</taxon>
        <taxon>Pucciniomycotina</taxon>
        <taxon>Pucciniomycetes</taxon>
        <taxon>Pucciniales</taxon>
        <taxon>Pucciniaceae</taxon>
        <taxon>Puccinia</taxon>
    </lineage>
</organism>
<evidence type="ECO:0000313" key="4">
    <source>
        <dbReference type="Proteomes" id="UP000324748"/>
    </source>
</evidence>
<name>A0A5B0N083_PUCGR</name>
<dbReference type="EMBL" id="VSWC01000041">
    <property type="protein sequence ID" value="KAA1104010.1"/>
    <property type="molecule type" value="Genomic_DNA"/>
</dbReference>